<dbReference type="CDD" id="cd06222">
    <property type="entry name" value="RNase_H_like"/>
    <property type="match status" value="1"/>
</dbReference>
<evidence type="ECO:0000313" key="3">
    <source>
        <dbReference type="Proteomes" id="UP001396334"/>
    </source>
</evidence>
<accession>A0ABR2Q6T4</accession>
<reference evidence="2 3" key="1">
    <citation type="journal article" date="2024" name="G3 (Bethesda)">
        <title>Genome assembly of Hibiscus sabdariffa L. provides insights into metabolisms of medicinal natural products.</title>
        <authorList>
            <person name="Kim T."/>
        </authorList>
    </citation>
    <scope>NUCLEOTIDE SEQUENCE [LARGE SCALE GENOMIC DNA]</scope>
    <source>
        <strain evidence="2">TK-2024</strain>
        <tissue evidence="2">Old leaves</tissue>
    </source>
</reference>
<dbReference type="SUPFAM" id="SSF53098">
    <property type="entry name" value="Ribonuclease H-like"/>
    <property type="match status" value="1"/>
</dbReference>
<name>A0ABR2Q6T4_9ROSI</name>
<dbReference type="Pfam" id="PF13456">
    <property type="entry name" value="RVT_3"/>
    <property type="match status" value="1"/>
</dbReference>
<comment type="caution">
    <text evidence="2">The sequence shown here is derived from an EMBL/GenBank/DDBJ whole genome shotgun (WGS) entry which is preliminary data.</text>
</comment>
<dbReference type="InterPro" id="IPR002156">
    <property type="entry name" value="RNaseH_domain"/>
</dbReference>
<evidence type="ECO:0000313" key="2">
    <source>
        <dbReference type="EMBL" id="KAK8996274.1"/>
    </source>
</evidence>
<dbReference type="Proteomes" id="UP001396334">
    <property type="component" value="Unassembled WGS sequence"/>
</dbReference>
<dbReference type="Gene3D" id="3.30.420.10">
    <property type="entry name" value="Ribonuclease H-like superfamily/Ribonuclease H"/>
    <property type="match status" value="1"/>
</dbReference>
<dbReference type="EMBL" id="JBBPBN010000045">
    <property type="protein sequence ID" value="KAK8996274.1"/>
    <property type="molecule type" value="Genomic_DNA"/>
</dbReference>
<dbReference type="PANTHER" id="PTHR47723:SF19">
    <property type="entry name" value="POLYNUCLEOTIDYL TRANSFERASE, RIBONUCLEASE H-LIKE SUPERFAMILY PROTEIN"/>
    <property type="match status" value="1"/>
</dbReference>
<proteinExistence type="predicted"/>
<dbReference type="InterPro" id="IPR036397">
    <property type="entry name" value="RNaseH_sf"/>
</dbReference>
<dbReference type="InterPro" id="IPR044730">
    <property type="entry name" value="RNase_H-like_dom_plant"/>
</dbReference>
<protein>
    <recommendedName>
        <fullName evidence="1">RNase H type-1 domain-containing protein</fullName>
    </recommendedName>
</protein>
<keyword evidence="3" id="KW-1185">Reference proteome</keyword>
<dbReference type="PANTHER" id="PTHR47723">
    <property type="entry name" value="OS05G0353850 PROTEIN"/>
    <property type="match status" value="1"/>
</dbReference>
<dbReference type="InterPro" id="IPR053151">
    <property type="entry name" value="RNase_H-like"/>
</dbReference>
<gene>
    <name evidence="2" type="ORF">V6N11_076514</name>
</gene>
<dbReference type="InterPro" id="IPR012337">
    <property type="entry name" value="RNaseH-like_sf"/>
</dbReference>
<organism evidence="2 3">
    <name type="scientific">Hibiscus sabdariffa</name>
    <name type="common">roselle</name>
    <dbReference type="NCBI Taxonomy" id="183260"/>
    <lineage>
        <taxon>Eukaryota</taxon>
        <taxon>Viridiplantae</taxon>
        <taxon>Streptophyta</taxon>
        <taxon>Embryophyta</taxon>
        <taxon>Tracheophyta</taxon>
        <taxon>Spermatophyta</taxon>
        <taxon>Magnoliopsida</taxon>
        <taxon>eudicotyledons</taxon>
        <taxon>Gunneridae</taxon>
        <taxon>Pentapetalae</taxon>
        <taxon>rosids</taxon>
        <taxon>malvids</taxon>
        <taxon>Malvales</taxon>
        <taxon>Malvaceae</taxon>
        <taxon>Malvoideae</taxon>
        <taxon>Hibiscus</taxon>
    </lineage>
</organism>
<feature type="domain" description="RNase H type-1" evidence="1">
    <location>
        <begin position="49"/>
        <end position="142"/>
    </location>
</feature>
<evidence type="ECO:0000259" key="1">
    <source>
        <dbReference type="Pfam" id="PF13456"/>
    </source>
</evidence>
<sequence length="146" mass="16387">MQPPFSIAHQGLTWARYYNDSKYSLPTQQIQHATPNSWFRPGLGQVYLNVDGAVNLSTEIGSIGGLIRDNEGNWIMGFKQILGSTSIFNAELWAIYTGLKLAWDNSFERIILQSDCLKAATTIHESNAEYNPNSLVRAIKSFSRKC</sequence>